<dbReference type="SUPFAM" id="SSF56112">
    <property type="entry name" value="Protein kinase-like (PK-like)"/>
    <property type="match status" value="1"/>
</dbReference>
<dbReference type="RefSeq" id="WP_251581327.1">
    <property type="nucleotide sequence ID" value="NZ_JBHTKX010000001.1"/>
</dbReference>
<evidence type="ECO:0000313" key="5">
    <source>
        <dbReference type="Proteomes" id="UP001597169"/>
    </source>
</evidence>
<dbReference type="PROSITE" id="PS50011">
    <property type="entry name" value="PROTEIN_KINASE_DOM"/>
    <property type="match status" value="1"/>
</dbReference>
<proteinExistence type="predicted"/>
<keyword evidence="4" id="KW-0418">Kinase</keyword>
<evidence type="ECO:0000313" key="4">
    <source>
        <dbReference type="EMBL" id="MFD1127382.1"/>
    </source>
</evidence>
<dbReference type="Gene3D" id="3.30.200.20">
    <property type="entry name" value="Phosphorylase Kinase, domain 1"/>
    <property type="match status" value="1"/>
</dbReference>
<evidence type="ECO:0000259" key="3">
    <source>
        <dbReference type="PROSITE" id="PS50011"/>
    </source>
</evidence>
<keyword evidence="1" id="KW-0067">ATP-binding</keyword>
<feature type="binding site" evidence="1">
    <location>
        <position position="58"/>
    </location>
    <ligand>
        <name>ATP</name>
        <dbReference type="ChEBI" id="CHEBI:30616"/>
    </ligand>
</feature>
<dbReference type="GO" id="GO:0004674">
    <property type="term" value="F:protein serine/threonine kinase activity"/>
    <property type="evidence" value="ECO:0007669"/>
    <property type="project" value="UniProtKB-KW"/>
</dbReference>
<keyword evidence="5" id="KW-1185">Reference proteome</keyword>
<dbReference type="InterPro" id="IPR011009">
    <property type="entry name" value="Kinase-like_dom_sf"/>
</dbReference>
<dbReference type="PANTHER" id="PTHR24347">
    <property type="entry name" value="SERINE/THREONINE-PROTEIN KINASE"/>
    <property type="match status" value="1"/>
</dbReference>
<keyword evidence="1" id="KW-0547">Nucleotide-binding</keyword>
<feature type="region of interest" description="Disordered" evidence="2">
    <location>
        <begin position="179"/>
        <end position="198"/>
    </location>
</feature>
<gene>
    <name evidence="4" type="ORF">ACFQ3J_04225</name>
</gene>
<comment type="caution">
    <text evidence="4">The sequence shown here is derived from an EMBL/GenBank/DDBJ whole genome shotgun (WGS) entry which is preliminary data.</text>
</comment>
<dbReference type="Proteomes" id="UP001597169">
    <property type="component" value="Unassembled WGS sequence"/>
</dbReference>
<dbReference type="PROSITE" id="PS00107">
    <property type="entry name" value="PROTEIN_KINASE_ATP"/>
    <property type="match status" value="1"/>
</dbReference>
<evidence type="ECO:0000256" key="2">
    <source>
        <dbReference type="SAM" id="MobiDB-lite"/>
    </source>
</evidence>
<keyword evidence="4" id="KW-0723">Serine/threonine-protein kinase</keyword>
<reference evidence="5" key="1">
    <citation type="journal article" date="2019" name="Int. J. Syst. Evol. Microbiol.">
        <title>The Global Catalogue of Microorganisms (GCM) 10K type strain sequencing project: providing services to taxonomists for standard genome sequencing and annotation.</title>
        <authorList>
            <consortium name="The Broad Institute Genomics Platform"/>
            <consortium name="The Broad Institute Genome Sequencing Center for Infectious Disease"/>
            <person name="Wu L."/>
            <person name="Ma J."/>
        </authorList>
    </citation>
    <scope>NUCLEOTIDE SEQUENCE [LARGE SCALE GENOMIC DNA]</scope>
    <source>
        <strain evidence="5">CCUG 53519</strain>
    </source>
</reference>
<keyword evidence="4" id="KW-0808">Transferase</keyword>
<dbReference type="Gene3D" id="1.10.510.10">
    <property type="entry name" value="Transferase(Phosphotransferase) domain 1"/>
    <property type="match status" value="1"/>
</dbReference>
<dbReference type="Pfam" id="PF00069">
    <property type="entry name" value="Pkinase"/>
    <property type="match status" value="1"/>
</dbReference>
<feature type="compositionally biased region" description="Basic residues" evidence="2">
    <location>
        <begin position="187"/>
        <end position="198"/>
    </location>
</feature>
<feature type="domain" description="Protein kinase" evidence="3">
    <location>
        <begin position="29"/>
        <end position="304"/>
    </location>
</feature>
<organism evidence="4 5">
    <name type="scientific">Paenibacillus provencensis</name>
    <dbReference type="NCBI Taxonomy" id="441151"/>
    <lineage>
        <taxon>Bacteria</taxon>
        <taxon>Bacillati</taxon>
        <taxon>Bacillota</taxon>
        <taxon>Bacilli</taxon>
        <taxon>Bacillales</taxon>
        <taxon>Paenibacillaceae</taxon>
        <taxon>Paenibacillus</taxon>
    </lineage>
</organism>
<dbReference type="InterPro" id="IPR017441">
    <property type="entry name" value="Protein_kinase_ATP_BS"/>
</dbReference>
<evidence type="ECO:0000256" key="1">
    <source>
        <dbReference type="PROSITE-ProRule" id="PRU10141"/>
    </source>
</evidence>
<sequence>MRFFSFLGSFLSAWRDYPAEINTVLGDRYVNLQLLGEGSYGMTYKCLDQKSGAIVALKQSRPSKGEYAQHLLARERNILQALRHPQIPEQLDFFNEGKHTYLVMTYVEGDTLEDLIFEQGRKYDEASCIEMTLMLLDVVQYIHKKGYVHLDLRIPNVLFQDERLSLIDFGLARQIGEAPPQGIQKNQKNRMKPKKTRKTRCTQELKTANRPKAASNSHSYAAQIKLAEEQSDLADIGHFMLFMLYSSYESADGTDSERSWQEELPISPELQKVIERLLELKEPYSSTDEFMNHLHVLKQRHSSE</sequence>
<accession>A0ABW3PTY5</accession>
<protein>
    <submittedName>
        <fullName evidence="4">Serine/threonine protein kinase</fullName>
    </submittedName>
</protein>
<dbReference type="EMBL" id="JBHTKX010000001">
    <property type="protein sequence ID" value="MFD1127382.1"/>
    <property type="molecule type" value="Genomic_DNA"/>
</dbReference>
<dbReference type="InterPro" id="IPR000719">
    <property type="entry name" value="Prot_kinase_dom"/>
</dbReference>
<name>A0ABW3PTY5_9BACL</name>